<keyword evidence="1" id="KW-1133">Transmembrane helix</keyword>
<keyword evidence="1" id="KW-0472">Membrane</keyword>
<accession>A3SQR4</accession>
<feature type="transmembrane region" description="Helical" evidence="1">
    <location>
        <begin position="126"/>
        <end position="143"/>
    </location>
</feature>
<proteinExistence type="predicted"/>
<dbReference type="AlphaFoldDB" id="A3SQR4"/>
<gene>
    <name evidence="2" type="ORF">ISM_10131</name>
</gene>
<evidence type="ECO:0000313" key="2">
    <source>
        <dbReference type="EMBL" id="EAP75473.1"/>
    </source>
</evidence>
<name>A3SQR4_ROSNI</name>
<dbReference type="RefSeq" id="WP_009814036.1">
    <property type="nucleotide sequence ID" value="NZ_CH724156.1"/>
</dbReference>
<dbReference type="OrthoDB" id="7949130at2"/>
<keyword evidence="3" id="KW-1185">Reference proteome</keyword>
<keyword evidence="1" id="KW-0812">Transmembrane</keyword>
<comment type="caution">
    <text evidence="2">The sequence shown here is derived from an EMBL/GenBank/DDBJ whole genome shotgun (WGS) entry which is preliminary data.</text>
</comment>
<dbReference type="PANTHER" id="PTHR41795">
    <property type="entry name" value="EXOPOLYSACCHARIDE SYNTHESIS PROTEIN"/>
    <property type="match status" value="1"/>
</dbReference>
<dbReference type="InterPro" id="IPR010331">
    <property type="entry name" value="ExoD"/>
</dbReference>
<dbReference type="Proteomes" id="UP000005954">
    <property type="component" value="Unassembled WGS sequence"/>
</dbReference>
<evidence type="ECO:0000256" key="1">
    <source>
        <dbReference type="SAM" id="Phobius"/>
    </source>
</evidence>
<organism evidence="2 3">
    <name type="scientific">Roseovarius nubinhibens (strain ATCC BAA-591 / DSM 15170 / ISM)</name>
    <dbReference type="NCBI Taxonomy" id="89187"/>
    <lineage>
        <taxon>Bacteria</taxon>
        <taxon>Pseudomonadati</taxon>
        <taxon>Pseudomonadota</taxon>
        <taxon>Alphaproteobacteria</taxon>
        <taxon>Rhodobacterales</taxon>
        <taxon>Roseobacteraceae</taxon>
        <taxon>Roseovarius</taxon>
    </lineage>
</organism>
<reference evidence="2 3" key="1">
    <citation type="submission" date="2005-12" db="EMBL/GenBank/DDBJ databases">
        <authorList>
            <person name="Moran M.A."/>
            <person name="Ferriera S."/>
            <person name="Johnson J."/>
            <person name="Kravitz S."/>
            <person name="Halpern A."/>
            <person name="Remington K."/>
            <person name="Beeson K."/>
            <person name="Tran B."/>
            <person name="Rogers Y.-H."/>
            <person name="Friedman R."/>
            <person name="Venter J.C."/>
        </authorList>
    </citation>
    <scope>NUCLEOTIDE SEQUENCE [LARGE SCALE GENOMIC DNA]</scope>
    <source>
        <strain evidence="3">ATCC BAA-591 / DSM 15170 / ISM</strain>
    </source>
</reference>
<feature type="transmembrane region" description="Helical" evidence="1">
    <location>
        <begin position="149"/>
        <end position="166"/>
    </location>
</feature>
<dbReference type="Pfam" id="PF06055">
    <property type="entry name" value="ExoD"/>
    <property type="match status" value="1"/>
</dbReference>
<feature type="transmembrane region" description="Helical" evidence="1">
    <location>
        <begin position="59"/>
        <end position="76"/>
    </location>
</feature>
<dbReference type="EMBL" id="AALY01000003">
    <property type="protein sequence ID" value="EAP75473.1"/>
    <property type="molecule type" value="Genomic_DNA"/>
</dbReference>
<dbReference type="HOGENOM" id="CLU_093444_1_0_5"/>
<feature type="transmembrane region" description="Helical" evidence="1">
    <location>
        <begin position="173"/>
        <end position="193"/>
    </location>
</feature>
<dbReference type="eggNOG" id="COG3932">
    <property type="taxonomic scope" value="Bacteria"/>
</dbReference>
<sequence length="195" mass="20854">MAEMHEATDMVEEMQDLGEQSDEVSVRDMVEALGHRGFGPLIFVPALVVVSPLGGIPGLPSLMALVIVLIAAQILVGRDHFWLPDWIGCRAVSDDKVDKATRKIHAAAEWLDRHVGERLPRFTGKVAQMVGALAVIVLCIMVPPLEFLPFAAVIPMLAIAIIGLAVTVRDGVLMLVGLTAAVAALIGGLYMLISM</sequence>
<protein>
    <submittedName>
        <fullName evidence="2">Putative exoD-like membrane protein</fullName>
    </submittedName>
</protein>
<dbReference type="STRING" id="89187.ISM_10131"/>
<dbReference type="PIRSF" id="PIRSF033239">
    <property type="entry name" value="ExoD"/>
    <property type="match status" value="1"/>
</dbReference>
<evidence type="ECO:0000313" key="3">
    <source>
        <dbReference type="Proteomes" id="UP000005954"/>
    </source>
</evidence>
<dbReference type="PANTHER" id="PTHR41795:SF1">
    <property type="entry name" value="EXOPOLYSACCHARIDE SYNTHESIS PROTEIN"/>
    <property type="match status" value="1"/>
</dbReference>